<dbReference type="RefSeq" id="WP_041094621.1">
    <property type="nucleotide sequence ID" value="NZ_AP014680.1"/>
</dbReference>
<name>A0A0A1GZS4_9LACO</name>
<dbReference type="EMBL" id="AP014680">
    <property type="protein sequence ID" value="BAP86503.1"/>
    <property type="molecule type" value="Genomic_DNA"/>
</dbReference>
<dbReference type="STRING" id="1291742.LOOC260_119970"/>
<dbReference type="AlphaFoldDB" id="A0A0A1GZS4"/>
<proteinExistence type="predicted"/>
<dbReference type="KEGG" id="lho:LOOC260_119970"/>
<evidence type="ECO:0000313" key="2">
    <source>
        <dbReference type="Proteomes" id="UP000031620"/>
    </source>
</evidence>
<gene>
    <name evidence="1" type="ORF">LOOC260_119970</name>
</gene>
<sequence>MKINVQTFVDQILDEKYQSKNEKTTVAKLEQEKTISDGLTYISQTTAKNELAQFEWKVKMPVGDDTSVRLETSIINLPLMNSKTITKILDVDQDSEVNVYLVCEDPDLNRSGLRIDLCASVTALADDQESVVKMAQEWITTQLTTIQTNREAAKEEKK</sequence>
<accession>A0A0A1GZS4</accession>
<organism evidence="1 2">
    <name type="scientific">Paucilactobacillus hokkaidonensis JCM 18461</name>
    <dbReference type="NCBI Taxonomy" id="1291742"/>
    <lineage>
        <taxon>Bacteria</taxon>
        <taxon>Bacillati</taxon>
        <taxon>Bacillota</taxon>
        <taxon>Bacilli</taxon>
        <taxon>Lactobacillales</taxon>
        <taxon>Lactobacillaceae</taxon>
        <taxon>Paucilactobacillus</taxon>
    </lineage>
</organism>
<evidence type="ECO:0000313" key="1">
    <source>
        <dbReference type="EMBL" id="BAP86503.1"/>
    </source>
</evidence>
<protein>
    <submittedName>
        <fullName evidence="1">Uncharacterized protein</fullName>
    </submittedName>
</protein>
<reference evidence="1 2" key="1">
    <citation type="submission" date="2014-11" db="EMBL/GenBank/DDBJ databases">
        <title>Complete genome sequence and analysis of Lactobacillus hokkaidonensis LOOC260T.</title>
        <authorList>
            <person name="Tanizawa Y."/>
            <person name="Tohno M."/>
            <person name="Kaminuma E."/>
            <person name="Nakamura Y."/>
            <person name="Arita M."/>
        </authorList>
    </citation>
    <scope>NUCLEOTIDE SEQUENCE [LARGE SCALE GENOMIC DNA]</scope>
    <source>
        <strain evidence="1 2">LOOC260</strain>
    </source>
</reference>
<dbReference type="Proteomes" id="UP000031620">
    <property type="component" value="Chromosome"/>
</dbReference>
<dbReference type="HOGENOM" id="CLU_104566_0_0_9"/>